<evidence type="ECO:0000256" key="3">
    <source>
        <dbReference type="ARBA" id="ARBA00023212"/>
    </source>
</evidence>
<feature type="coiled-coil region" evidence="5">
    <location>
        <begin position="58"/>
        <end position="85"/>
    </location>
</feature>
<evidence type="ECO:0000256" key="1">
    <source>
        <dbReference type="ARBA" id="ARBA00004114"/>
    </source>
</evidence>
<comment type="subcellular location">
    <subcellularLocation>
        <location evidence="1">Cytoplasm</location>
        <location evidence="1">Cytoskeleton</location>
        <location evidence="1">Microtubule organizing center</location>
        <location evidence="1">Centrosome</location>
        <location evidence="1">Centriole</location>
    </subcellularLocation>
</comment>
<reference evidence="9" key="1">
    <citation type="submission" date="2016-04" db="UniProtKB">
        <authorList>
            <consortium name="WormBaseParasite"/>
        </authorList>
    </citation>
    <scope>IDENTIFICATION</scope>
</reference>
<feature type="region of interest" description="Disordered" evidence="6">
    <location>
        <begin position="99"/>
        <end position="121"/>
    </location>
</feature>
<dbReference type="OrthoDB" id="10254663at2759"/>
<evidence type="ECO:0000313" key="9">
    <source>
        <dbReference type="WBParaSite" id="TTAC_0000013401-mRNA-1"/>
    </source>
</evidence>
<dbReference type="WBParaSite" id="TTAC_0000013401-mRNA-1">
    <property type="protein sequence ID" value="TTAC_0000013401-mRNA-1"/>
    <property type="gene ID" value="TTAC_0000013401"/>
</dbReference>
<feature type="coiled-coil region" evidence="5">
    <location>
        <begin position="533"/>
        <end position="581"/>
    </location>
</feature>
<keyword evidence="8" id="KW-1185">Reference proteome</keyword>
<dbReference type="STRING" id="6205.A0A0R3WHU6"/>
<keyword evidence="3" id="KW-0206">Cytoskeleton</keyword>
<evidence type="ECO:0000256" key="6">
    <source>
        <dbReference type="SAM" id="MobiDB-lite"/>
    </source>
</evidence>
<evidence type="ECO:0000256" key="2">
    <source>
        <dbReference type="ARBA" id="ARBA00022490"/>
    </source>
</evidence>
<proteinExistence type="inferred from homology"/>
<accession>A0A0R3WHU6</accession>
<dbReference type="PANTHER" id="PTHR20544:SF0">
    <property type="entry name" value="NUCLEOPROTEIN TPR_MLP1 DOMAIN-CONTAINING PROTEIN"/>
    <property type="match status" value="1"/>
</dbReference>
<feature type="coiled-coil region" evidence="5">
    <location>
        <begin position="652"/>
        <end position="707"/>
    </location>
</feature>
<dbReference type="InterPro" id="IPR051877">
    <property type="entry name" value="Centriole_BasalBody_StrucProt"/>
</dbReference>
<dbReference type="PANTHER" id="PTHR20544">
    <property type="entry name" value="CENTROSOMAL PROTEIN CEP135"/>
    <property type="match status" value="1"/>
</dbReference>
<evidence type="ECO:0000313" key="7">
    <source>
        <dbReference type="EMBL" id="VDM15930.1"/>
    </source>
</evidence>
<protein>
    <submittedName>
        <fullName evidence="9">HAP1 N-terminal domain-containing protein</fullName>
    </submittedName>
</protein>
<feature type="compositionally biased region" description="Polar residues" evidence="6">
    <location>
        <begin position="101"/>
        <end position="111"/>
    </location>
</feature>
<feature type="coiled-coil region" evidence="5">
    <location>
        <begin position="1101"/>
        <end position="1135"/>
    </location>
</feature>
<evidence type="ECO:0000256" key="5">
    <source>
        <dbReference type="SAM" id="Coils"/>
    </source>
</evidence>
<name>A0A0R3WHU6_HYDTA</name>
<dbReference type="GO" id="GO:0005814">
    <property type="term" value="C:centriole"/>
    <property type="evidence" value="ECO:0007669"/>
    <property type="project" value="UniProtKB-SubCell"/>
</dbReference>
<sequence length="1232" mass="137683">MVVESEAFCSTRRKLNVLGYKEHFGEESLSLVVRLLDDLILATHGLRESKRGTSSKMVSELEEQNNILKAENSALKDECLCLNKNISEIHESYKVRIQDTRGPSCNSSRSNPDLDGSAHSNSNTSIPLPICIDGQIHPYACSGGKSLSGNANANGSENGDVVNTLAKRCSDLEANVLLLQKERELTEKRTAAFKKQIEVRNEEIDLLRQLTEEKLLEKSVLETRKSHADLMIGQLQAQVDLLQKRNEELEKRMFLRLEAISQSAFTMSSRRDCASQCELLKHPIDVKVDRRELADLIDNFEKISSHFLIRTDELVNCQKKMVLEIERLKRLAPPAKKLAQPVKRCAMRGTTKKPPPSSSAVVTRIGAAATSAAKQMTEGYEPPIKEYIEVEFFFVVGMCELFEFAFICVASMHWMGLTAPNSISTHGLLADRETLRAQVDYLNRSLRQWFTSGDAFTTAAGDIVGVGSQDAATQSLHPDATAGIRECDQGSAGLEFTSEDLQAEVSRLTYLSSHHYHHGQSAAYMSLKNDTEFETVKRERNELQKALNQFEQNLLKIQAEVRSLRAERDQLLLELEKMRKAEPSSKPPTFFSELNGSERSLLLDRQLTNNIVSNSNESVHDRDPAEVGRLSRHDHDELLQWKEEISTLTMSLATSRKQLEASQRRIEELEQQIEQLKCVVEQATSKKEEAEKLKEQLQTALVQTNGRNSLLASELTLRKNMCNEALKGKQLSDALVAEAQRNLQSLNAHVIELEAEIKCSHEEVSRLHKVTSQLDAEKDALQASLDDRTEDLVTLKRDLDQRTQLFEDNKKYLNSVELRLSQVTAMAAERDREVQTLTERLHHVEASSQVISRSRDISEEKYVKAKDDITVLSNEVESLKTHLHALRSENNDLRCRLAEALQNVASSDQMLDVKLKEHKDLLIQYGSLSKELEAMSRRNMELERTLVEVEEALQGKEAAVRNHIDRAQKAELAALSAKRNCIIAEEKVCARLTTAAETAKSRAQELDGEMEEVRRDLAATRDLAGALQARLDSTADQGVSAASDLTVKLVECERKLRDALDESLIVVTRNSSNFSESDPIGYFLAGLVTELNSTAHQREIIQQLELLLTAARENQNRLQASLDRKTEECEQLRKDTHSAHQVVSAATTEPLSVHKQFITHLKYAGSTCVATTSVTQADGVDHPLLFYKPLHPTPSVSSTVSPPHESSHVTTPISSSVTTPRGSPTCCPASSG</sequence>
<feature type="coiled-coil region" evidence="5">
    <location>
        <begin position="162"/>
        <end position="189"/>
    </location>
</feature>
<dbReference type="EMBL" id="UYWX01000009">
    <property type="protein sequence ID" value="VDM15930.1"/>
    <property type="molecule type" value="Genomic_DNA"/>
</dbReference>
<reference evidence="7 8" key="2">
    <citation type="submission" date="2018-11" db="EMBL/GenBank/DDBJ databases">
        <authorList>
            <consortium name="Pathogen Informatics"/>
        </authorList>
    </citation>
    <scope>NUCLEOTIDE SEQUENCE [LARGE SCALE GENOMIC DNA]</scope>
</reference>
<keyword evidence="5" id="KW-0175">Coiled coil</keyword>
<feature type="coiled-coil region" evidence="5">
    <location>
        <begin position="869"/>
        <end position="959"/>
    </location>
</feature>
<evidence type="ECO:0000256" key="4">
    <source>
        <dbReference type="ARBA" id="ARBA00038123"/>
    </source>
</evidence>
<dbReference type="AlphaFoldDB" id="A0A0R3WHU6"/>
<evidence type="ECO:0000313" key="8">
    <source>
        <dbReference type="Proteomes" id="UP000274429"/>
    </source>
</evidence>
<comment type="similarity">
    <text evidence="4">Belongs to the CEP135/TSGA10 family.</text>
</comment>
<gene>
    <name evidence="7" type="ORF">TTAC_LOCUS135</name>
</gene>
<feature type="coiled-coil region" evidence="5">
    <location>
        <begin position="736"/>
        <end position="763"/>
    </location>
</feature>
<feature type="region of interest" description="Disordered" evidence="6">
    <location>
        <begin position="1194"/>
        <end position="1232"/>
    </location>
</feature>
<feature type="compositionally biased region" description="Low complexity" evidence="6">
    <location>
        <begin position="1194"/>
        <end position="1220"/>
    </location>
</feature>
<organism evidence="9">
    <name type="scientific">Hydatigena taeniaeformis</name>
    <name type="common">Feline tapeworm</name>
    <name type="synonym">Taenia taeniaeformis</name>
    <dbReference type="NCBI Taxonomy" id="6205"/>
    <lineage>
        <taxon>Eukaryota</taxon>
        <taxon>Metazoa</taxon>
        <taxon>Spiralia</taxon>
        <taxon>Lophotrochozoa</taxon>
        <taxon>Platyhelminthes</taxon>
        <taxon>Cestoda</taxon>
        <taxon>Eucestoda</taxon>
        <taxon>Cyclophyllidea</taxon>
        <taxon>Taeniidae</taxon>
        <taxon>Hydatigera</taxon>
    </lineage>
</organism>
<keyword evidence="2" id="KW-0963">Cytoplasm</keyword>
<feature type="coiled-coil region" evidence="5">
    <location>
        <begin position="996"/>
        <end position="1062"/>
    </location>
</feature>
<dbReference type="Proteomes" id="UP000274429">
    <property type="component" value="Unassembled WGS sequence"/>
</dbReference>